<sequence>MPLDRAPLMRVRNREGQWAWALHRLTGLGVLGFLCLHIIDTALLLQGEVAYNHLIKGVYQQWWFQPAEIALGGALVYHTLNGLRVITLDFWEDGIRHDRTLRRAVLLAFLAIMLPLGVVMVWPFLAP</sequence>
<dbReference type="PANTHER" id="PTHR41910:SF1">
    <property type="entry name" value="SUCCINATE DEHYDROGENASE HYDROPHOBIC MEMBRANE ANCHOR SUBUNIT"/>
    <property type="match status" value="1"/>
</dbReference>
<dbReference type="InterPro" id="IPR034804">
    <property type="entry name" value="SQR/QFR_C/D"/>
</dbReference>
<feature type="transmembrane region" description="Helical" evidence="10">
    <location>
        <begin position="63"/>
        <end position="83"/>
    </location>
</feature>
<dbReference type="GO" id="GO:0046872">
    <property type="term" value="F:metal ion binding"/>
    <property type="evidence" value="ECO:0007669"/>
    <property type="project" value="UniProtKB-KW"/>
</dbReference>
<keyword evidence="7 10" id="KW-1133">Transmembrane helix</keyword>
<dbReference type="Pfam" id="PF01127">
    <property type="entry name" value="Sdh_cyt"/>
    <property type="match status" value="1"/>
</dbReference>
<dbReference type="InterPro" id="IPR014314">
    <property type="entry name" value="Succ_DH_cytb556"/>
</dbReference>
<dbReference type="NCBIfam" id="TIGR02970">
    <property type="entry name" value="succ_dehyd_cytB"/>
    <property type="match status" value="1"/>
</dbReference>
<dbReference type="GO" id="GO:0009055">
    <property type="term" value="F:electron transfer activity"/>
    <property type="evidence" value="ECO:0007669"/>
    <property type="project" value="InterPro"/>
</dbReference>
<keyword evidence="8" id="KW-0408">Iron</keyword>
<dbReference type="AlphaFoldDB" id="A0A6J4H2I1"/>
<evidence type="ECO:0000313" key="11">
    <source>
        <dbReference type="EMBL" id="CAA9211325.1"/>
    </source>
</evidence>
<evidence type="ECO:0000256" key="9">
    <source>
        <dbReference type="ARBA" id="ARBA00023136"/>
    </source>
</evidence>
<evidence type="ECO:0000256" key="1">
    <source>
        <dbReference type="ARBA" id="ARBA00001971"/>
    </source>
</evidence>
<accession>A0A6J4H2I1</accession>
<dbReference type="EMBL" id="CADCTC010000002">
    <property type="protein sequence ID" value="CAA9211325.1"/>
    <property type="molecule type" value="Genomic_DNA"/>
</dbReference>
<dbReference type="InterPro" id="IPR039023">
    <property type="entry name" value="SdhC_prok"/>
</dbReference>
<evidence type="ECO:0000256" key="10">
    <source>
        <dbReference type="SAM" id="Phobius"/>
    </source>
</evidence>
<evidence type="ECO:0000256" key="6">
    <source>
        <dbReference type="ARBA" id="ARBA00022723"/>
    </source>
</evidence>
<dbReference type="SUPFAM" id="SSF81343">
    <property type="entry name" value="Fumarate reductase respiratory complex transmembrane subunits"/>
    <property type="match status" value="1"/>
</dbReference>
<dbReference type="GO" id="GO:0006099">
    <property type="term" value="P:tricarboxylic acid cycle"/>
    <property type="evidence" value="ECO:0007669"/>
    <property type="project" value="InterPro"/>
</dbReference>
<evidence type="ECO:0000256" key="2">
    <source>
        <dbReference type="ARBA" id="ARBA00004370"/>
    </source>
</evidence>
<keyword evidence="6" id="KW-0479">Metal-binding</keyword>
<protein>
    <recommendedName>
        <fullName evidence="12">Succinate dehydrogenase cytochrome b-556 subunit</fullName>
    </recommendedName>
</protein>
<evidence type="ECO:0000256" key="5">
    <source>
        <dbReference type="ARBA" id="ARBA00022692"/>
    </source>
</evidence>
<evidence type="ECO:0000256" key="7">
    <source>
        <dbReference type="ARBA" id="ARBA00022989"/>
    </source>
</evidence>
<comment type="similarity">
    <text evidence="3">Belongs to the cytochrome b560 family.</text>
</comment>
<dbReference type="PANTHER" id="PTHR41910">
    <property type="entry name" value="SUCCINATE DEHYDROGENASE 2 MEMBRANE SUBUNIT SDHC"/>
    <property type="match status" value="1"/>
</dbReference>
<organism evidence="11">
    <name type="scientific">uncultured Chloroflexota bacterium</name>
    <dbReference type="NCBI Taxonomy" id="166587"/>
    <lineage>
        <taxon>Bacteria</taxon>
        <taxon>Bacillati</taxon>
        <taxon>Chloroflexota</taxon>
        <taxon>environmental samples</taxon>
    </lineage>
</organism>
<dbReference type="GO" id="GO:0016020">
    <property type="term" value="C:membrane"/>
    <property type="evidence" value="ECO:0007669"/>
    <property type="project" value="UniProtKB-SubCell"/>
</dbReference>
<evidence type="ECO:0000256" key="8">
    <source>
        <dbReference type="ARBA" id="ARBA00023004"/>
    </source>
</evidence>
<dbReference type="InterPro" id="IPR000701">
    <property type="entry name" value="SuccDH_FuR_B_TM-su"/>
</dbReference>
<reference evidence="11" key="1">
    <citation type="submission" date="2020-02" db="EMBL/GenBank/DDBJ databases">
        <authorList>
            <person name="Meier V. D."/>
        </authorList>
    </citation>
    <scope>NUCLEOTIDE SEQUENCE</scope>
    <source>
        <strain evidence="11">AVDCRST_MAG77</strain>
    </source>
</reference>
<keyword evidence="5 10" id="KW-0812">Transmembrane</keyword>
<keyword evidence="9 10" id="KW-0472">Membrane</keyword>
<comment type="cofactor">
    <cofactor evidence="1">
        <name>heme</name>
        <dbReference type="ChEBI" id="CHEBI:30413"/>
    </cofactor>
</comment>
<gene>
    <name evidence="11" type="ORF">AVDCRST_MAG77-282</name>
</gene>
<feature type="transmembrane region" description="Helical" evidence="10">
    <location>
        <begin position="21"/>
        <end position="43"/>
    </location>
</feature>
<comment type="subcellular location">
    <subcellularLocation>
        <location evidence="2">Membrane</location>
    </subcellularLocation>
</comment>
<keyword evidence="4" id="KW-0349">Heme</keyword>
<evidence type="ECO:0000256" key="3">
    <source>
        <dbReference type="ARBA" id="ARBA00007244"/>
    </source>
</evidence>
<name>A0A6J4H2I1_9CHLR</name>
<evidence type="ECO:0000256" key="4">
    <source>
        <dbReference type="ARBA" id="ARBA00022617"/>
    </source>
</evidence>
<dbReference type="Gene3D" id="1.20.1300.10">
    <property type="entry name" value="Fumarate reductase/succinate dehydrogenase, transmembrane subunit"/>
    <property type="match status" value="1"/>
</dbReference>
<evidence type="ECO:0008006" key="12">
    <source>
        <dbReference type="Google" id="ProtNLM"/>
    </source>
</evidence>
<feature type="transmembrane region" description="Helical" evidence="10">
    <location>
        <begin position="104"/>
        <end position="125"/>
    </location>
</feature>
<proteinExistence type="inferred from homology"/>